<dbReference type="RefSeq" id="WP_327101545.1">
    <property type="nucleotide sequence ID" value="NZ_CP109149.1"/>
</dbReference>
<dbReference type="Proteomes" id="UP001432062">
    <property type="component" value="Chromosome"/>
</dbReference>
<keyword evidence="2" id="KW-1185">Reference proteome</keyword>
<proteinExistence type="predicted"/>
<sequence length="79" mass="9449">MTLYRHFGSKEALVEAFLIDRDQRLRAKFEREVERPGDSGRERVLAVFDFLGRDRRPRMPRLHVHRAHRSRVCCLLTCL</sequence>
<dbReference type="Gene3D" id="1.10.357.10">
    <property type="entry name" value="Tetracycline Repressor, domain 2"/>
    <property type="match status" value="1"/>
</dbReference>
<accession>A0ABZ1Z6Y5</accession>
<name>A0ABZ1Z6Y5_9NOCA</name>
<evidence type="ECO:0000313" key="1">
    <source>
        <dbReference type="EMBL" id="WUV51314.1"/>
    </source>
</evidence>
<protein>
    <submittedName>
        <fullName evidence="1">TetR/AcrR family transcriptional regulator</fullName>
    </submittedName>
</protein>
<dbReference type="InterPro" id="IPR009057">
    <property type="entry name" value="Homeodomain-like_sf"/>
</dbReference>
<organism evidence="1 2">
    <name type="scientific">Nocardia vinacea</name>
    <dbReference type="NCBI Taxonomy" id="96468"/>
    <lineage>
        <taxon>Bacteria</taxon>
        <taxon>Bacillati</taxon>
        <taxon>Actinomycetota</taxon>
        <taxon>Actinomycetes</taxon>
        <taxon>Mycobacteriales</taxon>
        <taxon>Nocardiaceae</taxon>
        <taxon>Nocardia</taxon>
    </lineage>
</organism>
<evidence type="ECO:0000313" key="2">
    <source>
        <dbReference type="Proteomes" id="UP001432062"/>
    </source>
</evidence>
<dbReference type="SUPFAM" id="SSF46689">
    <property type="entry name" value="Homeodomain-like"/>
    <property type="match status" value="1"/>
</dbReference>
<gene>
    <name evidence="1" type="ORF">OG563_33790</name>
</gene>
<dbReference type="EMBL" id="CP109441">
    <property type="protein sequence ID" value="WUV51314.1"/>
    <property type="molecule type" value="Genomic_DNA"/>
</dbReference>
<reference evidence="1" key="1">
    <citation type="submission" date="2022-10" db="EMBL/GenBank/DDBJ databases">
        <title>The complete genomes of actinobacterial strains from the NBC collection.</title>
        <authorList>
            <person name="Joergensen T.S."/>
            <person name="Alvarez Arevalo M."/>
            <person name="Sterndorff E.B."/>
            <person name="Faurdal D."/>
            <person name="Vuksanovic O."/>
            <person name="Mourched A.-S."/>
            <person name="Charusanti P."/>
            <person name="Shaw S."/>
            <person name="Blin K."/>
            <person name="Weber T."/>
        </authorList>
    </citation>
    <scope>NUCLEOTIDE SEQUENCE</scope>
    <source>
        <strain evidence="1">NBC_01482</strain>
    </source>
</reference>